<dbReference type="PANTHER" id="PTHR39579">
    <property type="entry name" value="INNER MEMBRANE PROTEIN YHCB"/>
    <property type="match status" value="1"/>
</dbReference>
<evidence type="ECO:0000256" key="11">
    <source>
        <dbReference type="ARBA" id="ARBA00035703"/>
    </source>
</evidence>
<accession>A0A369YIZ4</accession>
<keyword evidence="5 15" id="KW-0812">Transmembrane</keyword>
<dbReference type="STRING" id="1035839.GCA_000238795_01515"/>
<dbReference type="InterPro" id="IPR009386">
    <property type="entry name" value="ZapG-like"/>
</dbReference>
<feature type="transmembrane region" description="Helical" evidence="15">
    <location>
        <begin position="6"/>
        <end position="27"/>
    </location>
</feature>
<feature type="compositionally biased region" description="Polar residues" evidence="14">
    <location>
        <begin position="117"/>
        <end position="129"/>
    </location>
</feature>
<comment type="similarity">
    <text evidence="10">Belongs to the ZapG family.</text>
</comment>
<dbReference type="PANTHER" id="PTHR39579:SF1">
    <property type="entry name" value="INNER MEMBRANE PROTEIN YHCB"/>
    <property type="match status" value="1"/>
</dbReference>
<sequence length="129" mass="14573">MTAEWTVAVWGAIGAAFIVGLFFGVLFTRFSSRNIQKQQQVEAELKNMKTQADEQKQQLEQHFAESATLLTTLAEDYKKLYSHLAQSSSQLLSSEKQAEVLKLLQHQDENQPRDYSEGSSGLFKNTSEN</sequence>
<evidence type="ECO:0000256" key="4">
    <source>
        <dbReference type="ARBA" id="ARBA00022618"/>
    </source>
</evidence>
<keyword evidence="2" id="KW-1003">Cell membrane</keyword>
<dbReference type="GO" id="GO:0051301">
    <property type="term" value="P:cell division"/>
    <property type="evidence" value="ECO:0007669"/>
    <property type="project" value="UniProtKB-KW"/>
</dbReference>
<evidence type="ECO:0000256" key="1">
    <source>
        <dbReference type="ARBA" id="ARBA00004377"/>
    </source>
</evidence>
<evidence type="ECO:0000256" key="7">
    <source>
        <dbReference type="ARBA" id="ARBA00022989"/>
    </source>
</evidence>
<dbReference type="AlphaFoldDB" id="A0A369YIZ4"/>
<protein>
    <recommendedName>
        <fullName evidence="11">Z-ring associated protein G</fullName>
    </recommendedName>
    <alternativeName>
        <fullName evidence="12">Cell division protein ZapG</fullName>
    </alternativeName>
</protein>
<dbReference type="RefSeq" id="WP_111401947.1">
    <property type="nucleotide sequence ID" value="NZ_CAURJL010000029.1"/>
</dbReference>
<evidence type="ECO:0000313" key="17">
    <source>
        <dbReference type="Proteomes" id="UP000253872"/>
    </source>
</evidence>
<keyword evidence="4" id="KW-0132">Cell division</keyword>
<proteinExistence type="inferred from homology"/>
<keyword evidence="13" id="KW-0175">Coiled coil</keyword>
<feature type="coiled-coil region" evidence="13">
    <location>
        <begin position="35"/>
        <end position="65"/>
    </location>
</feature>
<dbReference type="PIRSF" id="PIRSF006318">
    <property type="entry name" value="YhcB"/>
    <property type="match status" value="1"/>
</dbReference>
<comment type="subcellular location">
    <subcellularLocation>
        <location evidence="1">Cell inner membrane</location>
        <topology evidence="1">Single-pass membrane protein</topology>
    </subcellularLocation>
</comment>
<evidence type="ECO:0000256" key="2">
    <source>
        <dbReference type="ARBA" id="ARBA00022475"/>
    </source>
</evidence>
<keyword evidence="8 15" id="KW-0472">Membrane</keyword>
<evidence type="ECO:0000256" key="14">
    <source>
        <dbReference type="SAM" id="MobiDB-lite"/>
    </source>
</evidence>
<dbReference type="Proteomes" id="UP000253872">
    <property type="component" value="Unassembled WGS sequence"/>
</dbReference>
<feature type="region of interest" description="Disordered" evidence="14">
    <location>
        <begin position="102"/>
        <end position="129"/>
    </location>
</feature>
<evidence type="ECO:0000256" key="8">
    <source>
        <dbReference type="ARBA" id="ARBA00023136"/>
    </source>
</evidence>
<keyword evidence="6" id="KW-0133">Cell shape</keyword>
<name>A0A369YIZ4_9PAST</name>
<keyword evidence="9" id="KW-0131">Cell cycle</keyword>
<evidence type="ECO:0000256" key="3">
    <source>
        <dbReference type="ARBA" id="ARBA00022519"/>
    </source>
</evidence>
<dbReference type="GO" id="GO:0005886">
    <property type="term" value="C:plasma membrane"/>
    <property type="evidence" value="ECO:0007669"/>
    <property type="project" value="UniProtKB-SubCell"/>
</dbReference>
<gene>
    <name evidence="16" type="ORF">DPV93_02555</name>
</gene>
<evidence type="ECO:0000256" key="6">
    <source>
        <dbReference type="ARBA" id="ARBA00022960"/>
    </source>
</evidence>
<dbReference type="GO" id="GO:0008360">
    <property type="term" value="P:regulation of cell shape"/>
    <property type="evidence" value="ECO:0007669"/>
    <property type="project" value="UniProtKB-KW"/>
</dbReference>
<evidence type="ECO:0000313" key="16">
    <source>
        <dbReference type="EMBL" id="RDE72987.1"/>
    </source>
</evidence>
<evidence type="ECO:0000256" key="15">
    <source>
        <dbReference type="SAM" id="Phobius"/>
    </source>
</evidence>
<reference evidence="16 17" key="1">
    <citation type="submission" date="2018-05" db="EMBL/GenBank/DDBJ databases">
        <title>Draft Genome Sequences for a Diverse set of 7 Haemophilus Species.</title>
        <authorList>
            <person name="Nichols M."/>
            <person name="Topaz N."/>
            <person name="Wang X."/>
            <person name="Wang X."/>
            <person name="Boxrud D."/>
        </authorList>
    </citation>
    <scope>NUCLEOTIDE SEQUENCE [LARGE SCALE GENOMIC DNA]</scope>
    <source>
        <strain evidence="16 17">C2002001239</strain>
    </source>
</reference>
<feature type="compositionally biased region" description="Basic and acidic residues" evidence="14">
    <location>
        <begin position="105"/>
        <end position="116"/>
    </location>
</feature>
<evidence type="ECO:0000256" key="10">
    <source>
        <dbReference type="ARBA" id="ARBA00035657"/>
    </source>
</evidence>
<dbReference type="Pfam" id="PF06295">
    <property type="entry name" value="ZapG-like"/>
    <property type="match status" value="1"/>
</dbReference>
<evidence type="ECO:0000256" key="12">
    <source>
        <dbReference type="ARBA" id="ARBA00035727"/>
    </source>
</evidence>
<keyword evidence="7 15" id="KW-1133">Transmembrane helix</keyword>
<keyword evidence="3" id="KW-0997">Cell inner membrane</keyword>
<evidence type="ECO:0000256" key="13">
    <source>
        <dbReference type="SAM" id="Coils"/>
    </source>
</evidence>
<organism evidence="16 17">
    <name type="scientific">Haemophilus sputorum</name>
    <dbReference type="NCBI Taxonomy" id="1078480"/>
    <lineage>
        <taxon>Bacteria</taxon>
        <taxon>Pseudomonadati</taxon>
        <taxon>Pseudomonadota</taxon>
        <taxon>Gammaproteobacteria</taxon>
        <taxon>Pasteurellales</taxon>
        <taxon>Pasteurellaceae</taxon>
        <taxon>Haemophilus</taxon>
    </lineage>
</organism>
<dbReference type="EMBL" id="QEPN01000002">
    <property type="protein sequence ID" value="RDE72987.1"/>
    <property type="molecule type" value="Genomic_DNA"/>
</dbReference>
<evidence type="ECO:0000256" key="9">
    <source>
        <dbReference type="ARBA" id="ARBA00023306"/>
    </source>
</evidence>
<comment type="caution">
    <text evidence="16">The sequence shown here is derived from an EMBL/GenBank/DDBJ whole genome shotgun (WGS) entry which is preliminary data.</text>
</comment>
<evidence type="ECO:0000256" key="5">
    <source>
        <dbReference type="ARBA" id="ARBA00022692"/>
    </source>
</evidence>